<feature type="transmembrane region" description="Helical" evidence="2">
    <location>
        <begin position="177"/>
        <end position="197"/>
    </location>
</feature>
<evidence type="ECO:0000256" key="2">
    <source>
        <dbReference type="SAM" id="Phobius"/>
    </source>
</evidence>
<keyword evidence="4" id="KW-1185">Reference proteome</keyword>
<evidence type="ECO:0000256" key="1">
    <source>
        <dbReference type="SAM" id="MobiDB-lite"/>
    </source>
</evidence>
<gene>
    <name evidence="3" type="ORF">RFI_06262</name>
</gene>
<name>X6NYB6_RETFI</name>
<dbReference type="AlphaFoldDB" id="X6NYB6"/>
<organism evidence="3 4">
    <name type="scientific">Reticulomyxa filosa</name>
    <dbReference type="NCBI Taxonomy" id="46433"/>
    <lineage>
        <taxon>Eukaryota</taxon>
        <taxon>Sar</taxon>
        <taxon>Rhizaria</taxon>
        <taxon>Retaria</taxon>
        <taxon>Foraminifera</taxon>
        <taxon>Monothalamids</taxon>
        <taxon>Reticulomyxidae</taxon>
        <taxon>Reticulomyxa</taxon>
    </lineage>
</organism>
<reference evidence="3 4" key="1">
    <citation type="journal article" date="2013" name="Curr. Biol.">
        <title>The Genome of the Foraminiferan Reticulomyxa filosa.</title>
        <authorList>
            <person name="Glockner G."/>
            <person name="Hulsmann N."/>
            <person name="Schleicher M."/>
            <person name="Noegel A.A."/>
            <person name="Eichinger L."/>
            <person name="Gallinger C."/>
            <person name="Pawlowski J."/>
            <person name="Sierra R."/>
            <person name="Euteneuer U."/>
            <person name="Pillet L."/>
            <person name="Moustafa A."/>
            <person name="Platzer M."/>
            <person name="Groth M."/>
            <person name="Szafranski K."/>
            <person name="Schliwa M."/>
        </authorList>
    </citation>
    <scope>NUCLEOTIDE SEQUENCE [LARGE SCALE GENOMIC DNA]</scope>
</reference>
<accession>X6NYB6</accession>
<keyword evidence="2" id="KW-0812">Transmembrane</keyword>
<dbReference type="Proteomes" id="UP000023152">
    <property type="component" value="Unassembled WGS sequence"/>
</dbReference>
<sequence>MYNNMCNSADDLKTQYVSIRRVPGAYDHVVSVYWEITYNPNYIYNYTNSTHTSRRRQLLALNGTNSTSNATTDIGINPTSGVVFFNESEFGMLICKHLCVYKFLQRQKIGFIIAKQAAPPGGDKYKWYTLNITQCNSSLRTDHCTPVYPSVLRMKVDITGGGDSLTETKTQKEMPKWLWWLIGGLVIFAAILALLGYRYWWKHKQTSNELLETEDELEHALEENELGFGRDLGVGDVQFNPMATGVPGQAKAPELFGGELDKRGKDAANVRADVAVEKFAHREQFGQQQGMKRGGGGNDLSQPLLG</sequence>
<dbReference type="EMBL" id="ASPP01005272">
    <property type="protein sequence ID" value="ETO30858.1"/>
    <property type="molecule type" value="Genomic_DNA"/>
</dbReference>
<protein>
    <submittedName>
        <fullName evidence="3">Uncharacterized protein</fullName>
    </submittedName>
</protein>
<keyword evidence="2" id="KW-0472">Membrane</keyword>
<proteinExistence type="predicted"/>
<keyword evidence="2" id="KW-1133">Transmembrane helix</keyword>
<evidence type="ECO:0000313" key="3">
    <source>
        <dbReference type="EMBL" id="ETO30858.1"/>
    </source>
</evidence>
<comment type="caution">
    <text evidence="3">The sequence shown here is derived from an EMBL/GenBank/DDBJ whole genome shotgun (WGS) entry which is preliminary data.</text>
</comment>
<evidence type="ECO:0000313" key="4">
    <source>
        <dbReference type="Proteomes" id="UP000023152"/>
    </source>
</evidence>
<feature type="region of interest" description="Disordered" evidence="1">
    <location>
        <begin position="282"/>
        <end position="306"/>
    </location>
</feature>